<keyword evidence="10" id="KW-0966">Cell projection</keyword>
<name>A0A8B6BPY5_MYTGA</name>
<keyword evidence="6 11" id="KW-0863">Zinc-finger</keyword>
<evidence type="ECO:0000256" key="10">
    <source>
        <dbReference type="ARBA" id="ARBA00023273"/>
    </source>
</evidence>
<feature type="compositionally biased region" description="Polar residues" evidence="13">
    <location>
        <begin position="864"/>
        <end position="883"/>
    </location>
</feature>
<proteinExistence type="inferred from homology"/>
<dbReference type="OrthoDB" id="515971at2759"/>
<dbReference type="InterPro" id="IPR013087">
    <property type="entry name" value="Znf_C2H2_type"/>
</dbReference>
<dbReference type="InterPro" id="IPR058883">
    <property type="entry name" value="DZIP1_dom"/>
</dbReference>
<dbReference type="Proteomes" id="UP000596742">
    <property type="component" value="Unassembled WGS sequence"/>
</dbReference>
<evidence type="ECO:0000256" key="5">
    <source>
        <dbReference type="ARBA" id="ARBA00022723"/>
    </source>
</evidence>
<dbReference type="PANTHER" id="PTHR21502:SF3">
    <property type="entry name" value="CILIUM ASSEMBLY PROTEIN DZIP1L"/>
    <property type="match status" value="1"/>
</dbReference>
<protein>
    <submittedName>
        <fullName evidence="15">Zinc finger protein DZIP1</fullName>
    </submittedName>
</protein>
<feature type="domain" description="C2H2-type" evidence="14">
    <location>
        <begin position="172"/>
        <end position="195"/>
    </location>
</feature>
<feature type="compositionally biased region" description="Polar residues" evidence="13">
    <location>
        <begin position="714"/>
        <end position="723"/>
    </location>
</feature>
<feature type="coiled-coil region" evidence="12">
    <location>
        <begin position="115"/>
        <end position="153"/>
    </location>
</feature>
<feature type="compositionally biased region" description="Acidic residues" evidence="13">
    <location>
        <begin position="826"/>
        <end position="843"/>
    </location>
</feature>
<keyword evidence="8 12" id="KW-0175">Coiled coil</keyword>
<feature type="compositionally biased region" description="Low complexity" evidence="13">
    <location>
        <begin position="639"/>
        <end position="658"/>
    </location>
</feature>
<comment type="subcellular location">
    <subcellularLocation>
        <location evidence="2">Cytoplasm</location>
        <location evidence="2">Cytoskeleton</location>
        <location evidence="2">Cilium basal body</location>
    </subcellularLocation>
    <subcellularLocation>
        <location evidence="1">Cytoplasm</location>
        <location evidence="1">Cytoskeleton</location>
        <location evidence="1">Microtubule organizing center</location>
        <location evidence="1">Centrosome</location>
        <location evidence="1">Centriole</location>
    </subcellularLocation>
</comment>
<gene>
    <name evidence="15" type="ORF">MGAL_10B065445</name>
</gene>
<evidence type="ECO:0000256" key="4">
    <source>
        <dbReference type="ARBA" id="ARBA00022490"/>
    </source>
</evidence>
<dbReference type="GO" id="GO:0005814">
    <property type="term" value="C:centriole"/>
    <property type="evidence" value="ECO:0007669"/>
    <property type="project" value="UniProtKB-SubCell"/>
</dbReference>
<evidence type="ECO:0000256" key="1">
    <source>
        <dbReference type="ARBA" id="ARBA00004114"/>
    </source>
</evidence>
<feature type="compositionally biased region" description="Polar residues" evidence="13">
    <location>
        <begin position="767"/>
        <end position="781"/>
    </location>
</feature>
<evidence type="ECO:0000256" key="3">
    <source>
        <dbReference type="ARBA" id="ARBA00009131"/>
    </source>
</evidence>
<dbReference type="PANTHER" id="PTHR21502">
    <property type="entry name" value="ZINC FINGER PROTEIN DZIP1"/>
    <property type="match status" value="1"/>
</dbReference>
<reference evidence="15" key="1">
    <citation type="submission" date="2018-11" db="EMBL/GenBank/DDBJ databases">
        <authorList>
            <person name="Alioto T."/>
            <person name="Alioto T."/>
        </authorList>
    </citation>
    <scope>NUCLEOTIDE SEQUENCE</scope>
</reference>
<evidence type="ECO:0000256" key="13">
    <source>
        <dbReference type="SAM" id="MobiDB-lite"/>
    </source>
</evidence>
<dbReference type="InterPro" id="IPR051241">
    <property type="entry name" value="DZIP_RILPL"/>
</dbReference>
<accession>A0A8B6BPY5</accession>
<feature type="compositionally biased region" description="Basic and acidic residues" evidence="13">
    <location>
        <begin position="571"/>
        <end position="582"/>
    </location>
</feature>
<feature type="compositionally biased region" description="Acidic residues" evidence="13">
    <location>
        <begin position="741"/>
        <end position="753"/>
    </location>
</feature>
<dbReference type="Pfam" id="PF13815">
    <property type="entry name" value="Dzip-like_N"/>
    <property type="match status" value="1"/>
</dbReference>
<evidence type="ECO:0000313" key="15">
    <source>
        <dbReference type="EMBL" id="VDH93360.1"/>
    </source>
</evidence>
<evidence type="ECO:0000256" key="7">
    <source>
        <dbReference type="ARBA" id="ARBA00022833"/>
    </source>
</evidence>
<dbReference type="GO" id="GO:0036064">
    <property type="term" value="C:ciliary basal body"/>
    <property type="evidence" value="ECO:0007669"/>
    <property type="project" value="TreeGrafter"/>
</dbReference>
<dbReference type="PROSITE" id="PS00028">
    <property type="entry name" value="ZINC_FINGER_C2H2_1"/>
    <property type="match status" value="1"/>
</dbReference>
<evidence type="ECO:0000256" key="9">
    <source>
        <dbReference type="ARBA" id="ARBA00023212"/>
    </source>
</evidence>
<evidence type="ECO:0000256" key="8">
    <source>
        <dbReference type="ARBA" id="ARBA00023054"/>
    </source>
</evidence>
<evidence type="ECO:0000256" key="11">
    <source>
        <dbReference type="PROSITE-ProRule" id="PRU00042"/>
    </source>
</evidence>
<sequence length="916" mass="103036">MATQMMYSPMPDHSVSYMNGYPNNHTSKGNGKSFAFRKRYERVDWRKISSVDLDHISRTLDFNALQENILNITFCNIESEMDLRMIDPNFVKLFKLAQLTIEYLLHSQEYLTGVVGSAEEKIKAAQEESSKTKEELEKQKKELADVKKESHKRKKLLIAQQHLIHAGSGSYNKCQYCSKAFLNSTFLQSHIMRRHGEYSGKAASAAVTPNDRQIMAESPGLRDLQQRLEATEAQLQQERMSKSEVIRKSETSLTRNVITTDLNRTEEHKEQLERMKDQFMTEIRELNERLHAAELAKDQFDHRQTNRSFLGDLTDDNDIEKENLRDQREQLAMLKEQLQDKIQVMEGKVHRKFGKKEKNYQKTIQELNRQHADDLRKLNDALQKTTHALAVSKAPLNKRQHEENEALLRSSREIEIKLRHSAEAETIEEMIAAEQATMGASTKVTQMHMEPSDDEDEETELGTLNSGTGTGSYGTGRQSMISTMGTYRSGEITLKTQQFLEELRKNPTLKIMRDELEQLLQEQLEKIGVPPETRGLPVDILRNKLQILRGRRQTTQQKYPVFSDFRRQYDAAAEEQAREKLKQMKRSPPPAPRSHMPPRPNPSASLPRSQPSGGTASMFLASPARTPGTSPQRPTGPGTSPQRQPVSSQQRTPQPVQSKQLPKAAPRTASPQRTGQSGSSIDWTSTQWESDDDDDDESENQPAFQQVRHVPSSPARQPQQHTQPVAAPRSQVIMSKPLANDGDDDWDDSEDISELGPKASTAPVRRTPQQQSYGMSTSPAQGQKVAELSRTIEHQLAGRKDGQKRAGAVDIMGLGSPSKSSKQPDVLDDFSDSDWDVSPVEDESPQKKQQPVKKPASSVRGSHATDTSNTYGTSVWGSSSKGGSTVPAAGSKERTSFVSVTDVSSDEELMRDIENI</sequence>
<dbReference type="InterPro" id="IPR032714">
    <property type="entry name" value="DZIP1_N"/>
</dbReference>
<evidence type="ECO:0000256" key="6">
    <source>
        <dbReference type="ARBA" id="ARBA00022771"/>
    </source>
</evidence>
<dbReference type="AlphaFoldDB" id="A0A8B6BPY5"/>
<dbReference type="EMBL" id="UYJE01000441">
    <property type="protein sequence ID" value="VDH93360.1"/>
    <property type="molecule type" value="Genomic_DNA"/>
</dbReference>
<comment type="caution">
    <text evidence="15">The sequence shown here is derived from an EMBL/GenBank/DDBJ whole genome shotgun (WGS) entry which is preliminary data.</text>
</comment>
<keyword evidence="5" id="KW-0479">Metal-binding</keyword>
<evidence type="ECO:0000259" key="14">
    <source>
        <dbReference type="PROSITE" id="PS50157"/>
    </source>
</evidence>
<keyword evidence="9" id="KW-0206">Cytoskeleton</keyword>
<evidence type="ECO:0000256" key="12">
    <source>
        <dbReference type="SAM" id="Coils"/>
    </source>
</evidence>
<feature type="compositionally biased region" description="Acidic residues" evidence="13">
    <location>
        <begin position="689"/>
        <end position="699"/>
    </location>
</feature>
<dbReference type="GO" id="GO:0005737">
    <property type="term" value="C:cytoplasm"/>
    <property type="evidence" value="ECO:0007669"/>
    <property type="project" value="TreeGrafter"/>
</dbReference>
<feature type="compositionally biased region" description="Polar residues" evidence="13">
    <location>
        <begin position="669"/>
        <end position="688"/>
    </location>
</feature>
<dbReference type="GO" id="GO:0060271">
    <property type="term" value="P:cilium assembly"/>
    <property type="evidence" value="ECO:0007669"/>
    <property type="project" value="TreeGrafter"/>
</dbReference>
<feature type="region of interest" description="Disordered" evidence="13">
    <location>
        <begin position="571"/>
        <end position="916"/>
    </location>
</feature>
<feature type="region of interest" description="Disordered" evidence="13">
    <location>
        <begin position="449"/>
        <end position="477"/>
    </location>
</feature>
<comment type="similarity">
    <text evidence="3">Belongs to the DZIP C2H2-type zinc-finger protein family.</text>
</comment>
<feature type="compositionally biased region" description="Basic and acidic residues" evidence="13">
    <location>
        <begin position="790"/>
        <end position="804"/>
    </location>
</feature>
<dbReference type="PROSITE" id="PS50157">
    <property type="entry name" value="ZINC_FINGER_C2H2_2"/>
    <property type="match status" value="1"/>
</dbReference>
<feature type="compositionally biased region" description="Polar residues" evidence="13">
    <location>
        <begin position="604"/>
        <end position="615"/>
    </location>
</feature>
<feature type="coiled-coil region" evidence="12">
    <location>
        <begin position="221"/>
        <end position="384"/>
    </location>
</feature>
<feature type="compositionally biased region" description="Pro residues" evidence="13">
    <location>
        <begin position="587"/>
        <end position="601"/>
    </location>
</feature>
<dbReference type="GO" id="GO:0008270">
    <property type="term" value="F:zinc ion binding"/>
    <property type="evidence" value="ECO:0007669"/>
    <property type="project" value="UniProtKB-KW"/>
</dbReference>
<keyword evidence="7" id="KW-0862">Zinc</keyword>
<keyword evidence="4" id="KW-0963">Cytoplasm</keyword>
<dbReference type="Pfam" id="PF25977">
    <property type="entry name" value="DZIP1"/>
    <property type="match status" value="1"/>
</dbReference>
<evidence type="ECO:0000256" key="2">
    <source>
        <dbReference type="ARBA" id="ARBA00004120"/>
    </source>
</evidence>
<organism evidence="15 16">
    <name type="scientific">Mytilus galloprovincialis</name>
    <name type="common">Mediterranean mussel</name>
    <dbReference type="NCBI Taxonomy" id="29158"/>
    <lineage>
        <taxon>Eukaryota</taxon>
        <taxon>Metazoa</taxon>
        <taxon>Spiralia</taxon>
        <taxon>Lophotrochozoa</taxon>
        <taxon>Mollusca</taxon>
        <taxon>Bivalvia</taxon>
        <taxon>Autobranchia</taxon>
        <taxon>Pteriomorphia</taxon>
        <taxon>Mytilida</taxon>
        <taxon>Mytiloidea</taxon>
        <taxon>Mytilidae</taxon>
        <taxon>Mytilinae</taxon>
        <taxon>Mytilus</taxon>
    </lineage>
</organism>
<evidence type="ECO:0000313" key="16">
    <source>
        <dbReference type="Proteomes" id="UP000596742"/>
    </source>
</evidence>
<keyword evidence="16" id="KW-1185">Reference proteome</keyword>